<dbReference type="InterPro" id="IPR017930">
    <property type="entry name" value="Myb_dom"/>
</dbReference>
<keyword evidence="7" id="KW-0804">Transcription</keyword>
<evidence type="ECO:0000256" key="6">
    <source>
        <dbReference type="ARBA" id="ARBA00023015"/>
    </source>
</evidence>
<evidence type="ECO:0000256" key="9">
    <source>
        <dbReference type="PROSITE-ProRule" id="PRU00023"/>
    </source>
</evidence>
<dbReference type="InterPro" id="IPR017884">
    <property type="entry name" value="SANT_dom"/>
</dbReference>
<feature type="repeat" description="ANK" evidence="9">
    <location>
        <begin position="601"/>
        <end position="633"/>
    </location>
</feature>
<evidence type="ECO:0000259" key="13">
    <source>
        <dbReference type="PROSITE" id="PS51294"/>
    </source>
</evidence>
<feature type="compositionally biased region" description="Basic and acidic residues" evidence="10">
    <location>
        <begin position="28"/>
        <end position="45"/>
    </location>
</feature>
<keyword evidence="5" id="KW-0156">Chromatin regulator</keyword>
<feature type="repeat" description="ANK" evidence="9">
    <location>
        <begin position="634"/>
        <end position="668"/>
    </location>
</feature>
<dbReference type="GO" id="GO:0141221">
    <property type="term" value="F:histone deacetylase activity, hydrolytic mechanism"/>
    <property type="evidence" value="ECO:0007669"/>
    <property type="project" value="UniProtKB-EC"/>
</dbReference>
<dbReference type="CDD" id="cd00167">
    <property type="entry name" value="SANT"/>
    <property type="match status" value="1"/>
</dbReference>
<dbReference type="InterPro" id="IPR006447">
    <property type="entry name" value="Myb_dom_plants"/>
</dbReference>
<keyword evidence="4" id="KW-0378">Hydrolase</keyword>
<evidence type="ECO:0000313" key="15">
    <source>
        <dbReference type="Proteomes" id="UP000693970"/>
    </source>
</evidence>
<dbReference type="InterPro" id="IPR023801">
    <property type="entry name" value="His_deacetylse_dom"/>
</dbReference>
<dbReference type="Pfam" id="PF12796">
    <property type="entry name" value="Ank_2"/>
    <property type="match status" value="1"/>
</dbReference>
<evidence type="ECO:0000259" key="11">
    <source>
        <dbReference type="PROSITE" id="PS50090"/>
    </source>
</evidence>
<keyword evidence="8" id="KW-0539">Nucleus</keyword>
<dbReference type="PANTHER" id="PTHR10625:SF5">
    <property type="entry name" value="HISTONE DEACETYLASE"/>
    <property type="match status" value="1"/>
</dbReference>
<dbReference type="PANTHER" id="PTHR10625">
    <property type="entry name" value="HISTONE DEACETYLASE HDAC1-RELATED"/>
    <property type="match status" value="1"/>
</dbReference>
<feature type="region of interest" description="Disordered" evidence="10">
    <location>
        <begin position="1019"/>
        <end position="1086"/>
    </location>
</feature>
<feature type="compositionally biased region" description="Polar residues" evidence="10">
    <location>
        <begin position="56"/>
        <end position="66"/>
    </location>
</feature>
<feature type="region of interest" description="Disordered" evidence="10">
    <location>
        <begin position="118"/>
        <end position="148"/>
    </location>
</feature>
<comment type="subcellular location">
    <subcellularLocation>
        <location evidence="1">Nucleus</location>
    </subcellularLocation>
</comment>
<feature type="region of interest" description="Disordered" evidence="10">
    <location>
        <begin position="1"/>
        <end position="83"/>
    </location>
</feature>
<evidence type="ECO:0000256" key="3">
    <source>
        <dbReference type="ARBA" id="ARBA00022491"/>
    </source>
</evidence>
<dbReference type="GO" id="GO:0005737">
    <property type="term" value="C:cytoplasm"/>
    <property type="evidence" value="ECO:0007669"/>
    <property type="project" value="TreeGrafter"/>
</dbReference>
<proteinExistence type="predicted"/>
<sequence>MPPFGPLFSEQKQKAYSSRKQEIPPLRSNRESLQELRTREIRDNYDYDSTPPSNPVQPTMHTQFLDLTSGEGGGDSNDADDMMYDDVDVDYRDLAATPPPTAPVDAAVTGASDLDAFENSTTSGDGTLKDPSTPGRVVETGQEHTGRWTKEEHEAFLSALKMYGKEWKKVAAKVKTRTVVQTRTHAQKYFQKMAKASGGTEDAAQIEMRVAAEAKKYSASTQKKKQRVTPPKVLRTASVASAAHVISSLHNVQQSIGGPSTMHRFEADTTALAPNTSSLEQPNAFIPSAHGFSSAFDEPKPASSSSAFAVQKSTIGTSAFPMKIVAPTHDSAVKRGKFPEPSPAACGKRKLAEIAAARMLAGVAASETFVPPPPSASKPVIGSAGVLDNIDDGIATPPPEEETKTLEQLRFPPPPGNGTYAKPPRQVASEPVTKKPMGLSLQIVNPESLGVSHDQIEKRRKDGQASPVTPWEGQLQALVSEEKRKGPSLDSKSSFALPVAPEFQSLSMPTECNLHPICGPGSSFGRSLLHKAVCDMDINGVQSQLSSGSGCYLEQRDQKGYCPIHSACSLCLIDPIHSAMAGEIVRLLIGAGADASIRDLDGNTSLHWAARAGDKGTSELLLLKNSPKDARNERGETPLHWAMRAGRVGMPVVTTLIENGSRPAVWSKDFKRPIDVAADGFLDDPDSIADVQKLVEKRKKITKEQRQRLRHIAEERKEARENMFRCSPQSRTLVLHHPECLEHIPKSESDWECPDRVTSIMTRLEVSSQIAGTPSIYPWEIHLSQEFERAKLDLLKRVHSTEYLNFVNELSKDLERQRKARNDQGSGESKSGGFPTPPVVPFTPMVQRSMIKVNESSVKLGQHSDTSFSAGSLRAARRAAGAVQHAVDCVLVGRQKNAFCVVRPPGHHAGINGLLDGGESCGFCIFNSVAAGAMHAISDERLLCERCAIVDIDVHHGNGTEEIVRNCHDPSKLFFFSIHLYDNERKGKRETKSFQYKFYPGTGDEDDLPLNIINVPITPMWKDKNPATNGGTHNTRNRTRNKATQSDDGDSSEAGTPRVSDAEVESRVSSGGSSPVPPSSTNGGALSGRQAYRKAIQNRLLPALRAFNPDLILISAGFDACKGDVGNAKHEVGNEKMGMDLEPEDYAWTTRKILEIADICCQGRVVSVLEGGYGRHPATGTYDPSQPLDKSLFSECAMRHIHAMIDPYNVEARFGS</sequence>
<feature type="domain" description="HTH myb-type" evidence="13">
    <location>
        <begin position="146"/>
        <end position="194"/>
    </location>
</feature>
<gene>
    <name evidence="14" type="ORF">IV203_021019</name>
</gene>
<keyword evidence="15" id="KW-1185">Reference proteome</keyword>
<evidence type="ECO:0000313" key="14">
    <source>
        <dbReference type="EMBL" id="KAG7343074.1"/>
    </source>
</evidence>
<reference evidence="14" key="1">
    <citation type="journal article" date="2021" name="Sci. Rep.">
        <title>Diploid genomic architecture of Nitzschia inconspicua, an elite biomass production diatom.</title>
        <authorList>
            <person name="Oliver A."/>
            <person name="Podell S."/>
            <person name="Pinowska A."/>
            <person name="Traller J.C."/>
            <person name="Smith S.R."/>
            <person name="McClure R."/>
            <person name="Beliaev A."/>
            <person name="Bohutskyi P."/>
            <person name="Hill E.A."/>
            <person name="Rabines A."/>
            <person name="Zheng H."/>
            <person name="Allen L.Z."/>
            <person name="Kuo A."/>
            <person name="Grigoriev I.V."/>
            <person name="Allen A.E."/>
            <person name="Hazlebeck D."/>
            <person name="Allen E.E."/>
        </authorList>
    </citation>
    <scope>NUCLEOTIDE SEQUENCE</scope>
    <source>
        <strain evidence="14">Hildebrandi</strain>
    </source>
</reference>
<dbReference type="NCBIfam" id="TIGR01557">
    <property type="entry name" value="myb_SHAQKYF"/>
    <property type="match status" value="1"/>
</dbReference>
<dbReference type="SMART" id="SM00717">
    <property type="entry name" value="SANT"/>
    <property type="match status" value="1"/>
</dbReference>
<dbReference type="PROSITE" id="PS51293">
    <property type="entry name" value="SANT"/>
    <property type="match status" value="1"/>
</dbReference>
<name>A0A9K3KGV5_9STRA</name>
<comment type="caution">
    <text evidence="14">The sequence shown here is derived from an EMBL/GenBank/DDBJ whole genome shotgun (WGS) entry which is preliminary data.</text>
</comment>
<organism evidence="14 15">
    <name type="scientific">Nitzschia inconspicua</name>
    <dbReference type="NCBI Taxonomy" id="303405"/>
    <lineage>
        <taxon>Eukaryota</taxon>
        <taxon>Sar</taxon>
        <taxon>Stramenopiles</taxon>
        <taxon>Ochrophyta</taxon>
        <taxon>Bacillariophyta</taxon>
        <taxon>Bacillariophyceae</taxon>
        <taxon>Bacillariophycidae</taxon>
        <taxon>Bacillariales</taxon>
        <taxon>Bacillariaceae</taxon>
        <taxon>Nitzschia</taxon>
    </lineage>
</organism>
<dbReference type="GO" id="GO:0040029">
    <property type="term" value="P:epigenetic regulation of gene expression"/>
    <property type="evidence" value="ECO:0007669"/>
    <property type="project" value="TreeGrafter"/>
</dbReference>
<evidence type="ECO:0000259" key="12">
    <source>
        <dbReference type="PROSITE" id="PS51293"/>
    </source>
</evidence>
<dbReference type="AlphaFoldDB" id="A0A9K3KGV5"/>
<protein>
    <recommendedName>
        <fullName evidence="2">histone deacetylase</fullName>
        <ecNumber evidence="2">3.5.1.98</ecNumber>
    </recommendedName>
</protein>
<dbReference type="Pfam" id="PF00850">
    <property type="entry name" value="Hist_deacetyl"/>
    <property type="match status" value="2"/>
</dbReference>
<evidence type="ECO:0000256" key="10">
    <source>
        <dbReference type="SAM" id="MobiDB-lite"/>
    </source>
</evidence>
<evidence type="ECO:0000256" key="8">
    <source>
        <dbReference type="ARBA" id="ARBA00023242"/>
    </source>
</evidence>
<dbReference type="GO" id="GO:0000118">
    <property type="term" value="C:histone deacetylase complex"/>
    <property type="evidence" value="ECO:0007669"/>
    <property type="project" value="TreeGrafter"/>
</dbReference>
<evidence type="ECO:0000256" key="4">
    <source>
        <dbReference type="ARBA" id="ARBA00022801"/>
    </source>
</evidence>
<feature type="domain" description="SANT" evidence="12">
    <location>
        <begin position="143"/>
        <end position="179"/>
    </location>
</feature>
<dbReference type="EC" id="3.5.1.98" evidence="2"/>
<dbReference type="Pfam" id="PF00249">
    <property type="entry name" value="Myb_DNA-binding"/>
    <property type="match status" value="1"/>
</dbReference>
<feature type="region of interest" description="Disordered" evidence="10">
    <location>
        <begin position="398"/>
        <end position="425"/>
    </location>
</feature>
<keyword evidence="9" id="KW-0040">ANK repeat</keyword>
<evidence type="ECO:0000256" key="5">
    <source>
        <dbReference type="ARBA" id="ARBA00022853"/>
    </source>
</evidence>
<keyword evidence="6" id="KW-0805">Transcription regulation</keyword>
<dbReference type="InterPro" id="IPR001005">
    <property type="entry name" value="SANT/Myb"/>
</dbReference>
<reference evidence="14" key="2">
    <citation type="submission" date="2021-04" db="EMBL/GenBank/DDBJ databases">
        <authorList>
            <person name="Podell S."/>
        </authorList>
    </citation>
    <scope>NUCLEOTIDE SEQUENCE</scope>
    <source>
        <strain evidence="14">Hildebrandi</strain>
    </source>
</reference>
<evidence type="ECO:0000256" key="2">
    <source>
        <dbReference type="ARBA" id="ARBA00012111"/>
    </source>
</evidence>
<dbReference type="PROSITE" id="PS51294">
    <property type="entry name" value="HTH_MYB"/>
    <property type="match status" value="1"/>
</dbReference>
<dbReference type="GO" id="GO:0003677">
    <property type="term" value="F:DNA binding"/>
    <property type="evidence" value="ECO:0007669"/>
    <property type="project" value="InterPro"/>
</dbReference>
<evidence type="ECO:0000256" key="7">
    <source>
        <dbReference type="ARBA" id="ARBA00023163"/>
    </source>
</evidence>
<dbReference type="SMART" id="SM00248">
    <property type="entry name" value="ANK"/>
    <property type="match status" value="4"/>
</dbReference>
<dbReference type="PROSITE" id="PS50297">
    <property type="entry name" value="ANK_REP_REGION"/>
    <property type="match status" value="2"/>
</dbReference>
<dbReference type="Proteomes" id="UP000693970">
    <property type="component" value="Unassembled WGS sequence"/>
</dbReference>
<dbReference type="EMBL" id="JAGRRH010000024">
    <property type="protein sequence ID" value="KAG7343074.1"/>
    <property type="molecule type" value="Genomic_DNA"/>
</dbReference>
<accession>A0A9K3KGV5</accession>
<feature type="region of interest" description="Disordered" evidence="10">
    <location>
        <begin position="817"/>
        <end position="839"/>
    </location>
</feature>
<evidence type="ECO:0000256" key="1">
    <source>
        <dbReference type="ARBA" id="ARBA00004123"/>
    </source>
</evidence>
<keyword evidence="3" id="KW-0678">Repressor</keyword>
<dbReference type="InterPro" id="IPR002110">
    <property type="entry name" value="Ankyrin_rpt"/>
</dbReference>
<dbReference type="PROSITE" id="PS50090">
    <property type="entry name" value="MYB_LIKE"/>
    <property type="match status" value="1"/>
</dbReference>
<dbReference type="PROSITE" id="PS50088">
    <property type="entry name" value="ANK_REPEAT"/>
    <property type="match status" value="2"/>
</dbReference>
<feature type="domain" description="Myb-like" evidence="11">
    <location>
        <begin position="146"/>
        <end position="190"/>
    </location>
</feature>
<dbReference type="OrthoDB" id="424012at2759"/>